<dbReference type="InterPro" id="IPR036390">
    <property type="entry name" value="WH_DNA-bd_sf"/>
</dbReference>
<evidence type="ECO:0000313" key="2">
    <source>
        <dbReference type="EMBL" id="HIR94163.1"/>
    </source>
</evidence>
<dbReference type="Pfam" id="PF02082">
    <property type="entry name" value="Rrf2"/>
    <property type="match status" value="1"/>
</dbReference>
<dbReference type="InterPro" id="IPR000944">
    <property type="entry name" value="Tscrpt_reg_Rrf2"/>
</dbReference>
<dbReference type="SUPFAM" id="SSF46785">
    <property type="entry name" value="Winged helix' DNA-binding domain"/>
    <property type="match status" value="1"/>
</dbReference>
<dbReference type="PROSITE" id="PS01332">
    <property type="entry name" value="HTH_RRF2_1"/>
    <property type="match status" value="1"/>
</dbReference>
<dbReference type="InterPro" id="IPR036388">
    <property type="entry name" value="WH-like_DNA-bd_sf"/>
</dbReference>
<dbReference type="Gene3D" id="1.10.10.10">
    <property type="entry name" value="Winged helix-like DNA-binding domain superfamily/Winged helix DNA-binding domain"/>
    <property type="match status" value="1"/>
</dbReference>
<evidence type="ECO:0000256" key="1">
    <source>
        <dbReference type="ARBA" id="ARBA00023125"/>
    </source>
</evidence>
<dbReference type="GO" id="GO:0003700">
    <property type="term" value="F:DNA-binding transcription factor activity"/>
    <property type="evidence" value="ECO:0007669"/>
    <property type="project" value="TreeGrafter"/>
</dbReference>
<name>A0A9D1ELR7_9FIRM</name>
<dbReference type="EMBL" id="DVHU01000109">
    <property type="protein sequence ID" value="HIR94163.1"/>
    <property type="molecule type" value="Genomic_DNA"/>
</dbReference>
<accession>A0A9D1ELR7</accession>
<protein>
    <submittedName>
        <fullName evidence="2">Rrf2 family transcriptional regulator</fullName>
    </submittedName>
</protein>
<reference evidence="2" key="1">
    <citation type="submission" date="2020-10" db="EMBL/GenBank/DDBJ databases">
        <authorList>
            <person name="Gilroy R."/>
        </authorList>
    </citation>
    <scope>NUCLEOTIDE SEQUENCE</scope>
    <source>
        <strain evidence="2">ChiSxjej1B13-7041</strain>
    </source>
</reference>
<proteinExistence type="predicted"/>
<dbReference type="AlphaFoldDB" id="A0A9D1ELR7"/>
<dbReference type="PROSITE" id="PS51197">
    <property type="entry name" value="HTH_RRF2_2"/>
    <property type="match status" value="1"/>
</dbReference>
<gene>
    <name evidence="2" type="ORF">IAB98_12165</name>
</gene>
<reference evidence="2" key="2">
    <citation type="journal article" date="2021" name="PeerJ">
        <title>Extensive microbial diversity within the chicken gut microbiome revealed by metagenomics and culture.</title>
        <authorList>
            <person name="Gilroy R."/>
            <person name="Ravi A."/>
            <person name="Getino M."/>
            <person name="Pursley I."/>
            <person name="Horton D.L."/>
            <person name="Alikhan N.F."/>
            <person name="Baker D."/>
            <person name="Gharbi K."/>
            <person name="Hall N."/>
            <person name="Watson M."/>
            <person name="Adriaenssens E.M."/>
            <person name="Foster-Nyarko E."/>
            <person name="Jarju S."/>
            <person name="Secka A."/>
            <person name="Antonio M."/>
            <person name="Oren A."/>
            <person name="Chaudhuri R.R."/>
            <person name="La Ragione R."/>
            <person name="Hildebrand F."/>
            <person name="Pallen M.J."/>
        </authorList>
    </citation>
    <scope>NUCLEOTIDE SEQUENCE</scope>
    <source>
        <strain evidence="2">ChiSxjej1B13-7041</strain>
    </source>
</reference>
<comment type="caution">
    <text evidence="2">The sequence shown here is derived from an EMBL/GenBank/DDBJ whole genome shotgun (WGS) entry which is preliminary data.</text>
</comment>
<dbReference type="Proteomes" id="UP000886841">
    <property type="component" value="Unassembled WGS sequence"/>
</dbReference>
<keyword evidence="1" id="KW-0238">DNA-binding</keyword>
<dbReference type="PANTHER" id="PTHR33221">
    <property type="entry name" value="WINGED HELIX-TURN-HELIX TRANSCRIPTIONAL REGULATOR, RRF2 FAMILY"/>
    <property type="match status" value="1"/>
</dbReference>
<dbReference type="InterPro" id="IPR030489">
    <property type="entry name" value="TR_Rrf2-type_CS"/>
</dbReference>
<dbReference type="GO" id="GO:0003677">
    <property type="term" value="F:DNA binding"/>
    <property type="evidence" value="ECO:0007669"/>
    <property type="project" value="UniProtKB-KW"/>
</dbReference>
<sequence length="138" mass="15032">MISTKGRYALRLMADLAQGEPGKSISLRDVAERQQISVKYLEAVTAPLVRAGLVASRMGKNGGYRLTRAPEEYTVREIILAAEGPLVSVSCLECGEPACPRAGDCLTLPLWRELDALVSGYLDSVTLRDLLEGKVKRQ</sequence>
<evidence type="ECO:0000313" key="3">
    <source>
        <dbReference type="Proteomes" id="UP000886841"/>
    </source>
</evidence>
<dbReference type="PANTHER" id="PTHR33221:SF5">
    <property type="entry name" value="HTH-TYPE TRANSCRIPTIONAL REGULATOR ISCR"/>
    <property type="match status" value="1"/>
</dbReference>
<dbReference type="NCBIfam" id="TIGR00738">
    <property type="entry name" value="rrf2_super"/>
    <property type="match status" value="1"/>
</dbReference>
<organism evidence="2 3">
    <name type="scientific">Candidatus Egerieimonas intestinavium</name>
    <dbReference type="NCBI Taxonomy" id="2840777"/>
    <lineage>
        <taxon>Bacteria</taxon>
        <taxon>Bacillati</taxon>
        <taxon>Bacillota</taxon>
        <taxon>Clostridia</taxon>
        <taxon>Lachnospirales</taxon>
        <taxon>Lachnospiraceae</taxon>
        <taxon>Lachnospiraceae incertae sedis</taxon>
        <taxon>Candidatus Egerieimonas</taxon>
    </lineage>
</organism>
<dbReference type="GO" id="GO:0005829">
    <property type="term" value="C:cytosol"/>
    <property type="evidence" value="ECO:0007669"/>
    <property type="project" value="TreeGrafter"/>
</dbReference>